<evidence type="ECO:0000313" key="2">
    <source>
        <dbReference type="EMBL" id="KIO26276.1"/>
    </source>
</evidence>
<organism evidence="2 3">
    <name type="scientific">Tulasnella calospora MUT 4182</name>
    <dbReference type="NCBI Taxonomy" id="1051891"/>
    <lineage>
        <taxon>Eukaryota</taxon>
        <taxon>Fungi</taxon>
        <taxon>Dikarya</taxon>
        <taxon>Basidiomycota</taxon>
        <taxon>Agaricomycotina</taxon>
        <taxon>Agaricomycetes</taxon>
        <taxon>Cantharellales</taxon>
        <taxon>Tulasnellaceae</taxon>
        <taxon>Tulasnella</taxon>
    </lineage>
</organism>
<proteinExistence type="predicted"/>
<accession>A0A0C3QHW7</accession>
<dbReference type="HOGENOM" id="CLU_3015942_0_0_1"/>
<feature type="region of interest" description="Disordered" evidence="1">
    <location>
        <begin position="35"/>
        <end position="56"/>
    </location>
</feature>
<keyword evidence="3" id="KW-1185">Reference proteome</keyword>
<dbReference type="EMBL" id="KN823027">
    <property type="protein sequence ID" value="KIO26276.1"/>
    <property type="molecule type" value="Genomic_DNA"/>
</dbReference>
<name>A0A0C3QHW7_9AGAM</name>
<evidence type="ECO:0000256" key="1">
    <source>
        <dbReference type="SAM" id="MobiDB-lite"/>
    </source>
</evidence>
<reference evidence="3" key="2">
    <citation type="submission" date="2015-01" db="EMBL/GenBank/DDBJ databases">
        <title>Evolutionary Origins and Diversification of the Mycorrhizal Mutualists.</title>
        <authorList>
            <consortium name="DOE Joint Genome Institute"/>
            <consortium name="Mycorrhizal Genomics Consortium"/>
            <person name="Kohler A."/>
            <person name="Kuo A."/>
            <person name="Nagy L.G."/>
            <person name="Floudas D."/>
            <person name="Copeland A."/>
            <person name="Barry K.W."/>
            <person name="Cichocki N."/>
            <person name="Veneault-Fourrey C."/>
            <person name="LaButti K."/>
            <person name="Lindquist E.A."/>
            <person name="Lipzen A."/>
            <person name="Lundell T."/>
            <person name="Morin E."/>
            <person name="Murat C."/>
            <person name="Riley R."/>
            <person name="Ohm R."/>
            <person name="Sun H."/>
            <person name="Tunlid A."/>
            <person name="Henrissat B."/>
            <person name="Grigoriev I.V."/>
            <person name="Hibbett D.S."/>
            <person name="Martin F."/>
        </authorList>
    </citation>
    <scope>NUCLEOTIDE SEQUENCE [LARGE SCALE GENOMIC DNA]</scope>
    <source>
        <strain evidence="3">MUT 4182</strain>
    </source>
</reference>
<protein>
    <submittedName>
        <fullName evidence="2">Uncharacterized protein</fullName>
    </submittedName>
</protein>
<evidence type="ECO:0000313" key="3">
    <source>
        <dbReference type="Proteomes" id="UP000054248"/>
    </source>
</evidence>
<reference evidence="2 3" key="1">
    <citation type="submission" date="2014-04" db="EMBL/GenBank/DDBJ databases">
        <authorList>
            <consortium name="DOE Joint Genome Institute"/>
            <person name="Kuo A."/>
            <person name="Girlanda M."/>
            <person name="Perotto S."/>
            <person name="Kohler A."/>
            <person name="Nagy L.G."/>
            <person name="Floudas D."/>
            <person name="Copeland A."/>
            <person name="Barry K.W."/>
            <person name="Cichocki N."/>
            <person name="Veneault-Fourrey C."/>
            <person name="LaButti K."/>
            <person name="Lindquist E.A."/>
            <person name="Lipzen A."/>
            <person name="Lundell T."/>
            <person name="Morin E."/>
            <person name="Murat C."/>
            <person name="Sun H."/>
            <person name="Tunlid A."/>
            <person name="Henrissat B."/>
            <person name="Grigoriev I.V."/>
            <person name="Hibbett D.S."/>
            <person name="Martin F."/>
            <person name="Nordberg H.P."/>
            <person name="Cantor M.N."/>
            <person name="Hua S.X."/>
        </authorList>
    </citation>
    <scope>NUCLEOTIDE SEQUENCE [LARGE SCALE GENOMIC DNA]</scope>
    <source>
        <strain evidence="2 3">MUT 4182</strain>
    </source>
</reference>
<dbReference type="Proteomes" id="UP000054248">
    <property type="component" value="Unassembled WGS sequence"/>
</dbReference>
<dbReference type="AlphaFoldDB" id="A0A0C3QHW7"/>
<sequence>MEIRFEIPPLFASALFDRFGTTGAKFRMKTRPWSWDPSATSGRGGGDVALNRLNDR</sequence>
<gene>
    <name evidence="2" type="ORF">M407DRAFT_243820</name>
</gene>